<organism evidence="2 3">
    <name type="scientific">Paramecium primaurelia</name>
    <dbReference type="NCBI Taxonomy" id="5886"/>
    <lineage>
        <taxon>Eukaryota</taxon>
        <taxon>Sar</taxon>
        <taxon>Alveolata</taxon>
        <taxon>Ciliophora</taxon>
        <taxon>Intramacronucleata</taxon>
        <taxon>Oligohymenophorea</taxon>
        <taxon>Peniculida</taxon>
        <taxon>Parameciidae</taxon>
        <taxon>Paramecium</taxon>
    </lineage>
</organism>
<keyword evidence="3" id="KW-1185">Reference proteome</keyword>
<name>A0A8S1M9T3_PARPR</name>
<accession>A0A8S1M9T3</accession>
<protein>
    <submittedName>
        <fullName evidence="2">Uncharacterized protein</fullName>
    </submittedName>
</protein>
<evidence type="ECO:0000256" key="1">
    <source>
        <dbReference type="SAM" id="MobiDB-lite"/>
    </source>
</evidence>
<dbReference type="OMA" id="QHQSDIQ"/>
<dbReference type="Proteomes" id="UP000688137">
    <property type="component" value="Unassembled WGS sequence"/>
</dbReference>
<evidence type="ECO:0000313" key="2">
    <source>
        <dbReference type="EMBL" id="CAD8074553.1"/>
    </source>
</evidence>
<dbReference type="EMBL" id="CAJJDM010000053">
    <property type="protein sequence ID" value="CAD8074553.1"/>
    <property type="molecule type" value="Genomic_DNA"/>
</dbReference>
<feature type="compositionally biased region" description="Basic residues" evidence="1">
    <location>
        <begin position="1"/>
        <end position="11"/>
    </location>
</feature>
<feature type="region of interest" description="Disordered" evidence="1">
    <location>
        <begin position="1"/>
        <end position="21"/>
    </location>
</feature>
<evidence type="ECO:0000313" key="3">
    <source>
        <dbReference type="Proteomes" id="UP000688137"/>
    </source>
</evidence>
<reference evidence="2" key="1">
    <citation type="submission" date="2021-01" db="EMBL/GenBank/DDBJ databases">
        <authorList>
            <consortium name="Genoscope - CEA"/>
            <person name="William W."/>
        </authorList>
    </citation>
    <scope>NUCLEOTIDE SEQUENCE</scope>
</reference>
<dbReference type="AlphaFoldDB" id="A0A8S1M9T3"/>
<gene>
    <name evidence="2" type="ORF">PPRIM_AZ9-3.1.T0530033</name>
</gene>
<comment type="caution">
    <text evidence="2">The sequence shown here is derived from an EMBL/GenBank/DDBJ whole genome shotgun (WGS) entry which is preliminary data.</text>
</comment>
<sequence length="396" mass="47949">MSKKNTKRKQNNKIEKDDDYSDIFEEIQPELPIIKKKSKEQQQTNQILFESIRNPEQTNLIRCPIESINIEQILQDILYESSKESQYSKTLKQILLMGQRELKDKQKYYQFKWQSLGHSNISRQEYQRQEQMLKEQQSKDIAEIQNNVIAELGRKKVKGFQQREDILDEFRINFMKKRHLTPDGPVMEEFQFYVDPEEANRLKRDQIQLLEKLMEESHLIPENHPLELKRYFSQPENAGHQTRYLQRSQSNYIQNNNDQHQSDIQKLQIFPKLQIDKIIKEKMENMTPKQIEELLKLDEQDIQVIPRNVRVMLLDSKSDELYTDKDFQLDQAERYIEVFNQLKNQNFYELDLEKMLELTIYIVNNTHYQQKFKLSEDRKQVTPRELLNYIEKLQRQ</sequence>
<proteinExistence type="predicted"/>